<dbReference type="EMBL" id="CP037422">
    <property type="protein sequence ID" value="QDU07439.1"/>
    <property type="molecule type" value="Genomic_DNA"/>
</dbReference>
<name>A0A517WQA7_9PLAN</name>
<keyword evidence="1" id="KW-0732">Signal</keyword>
<feature type="chain" id="PRO_5022149144" evidence="1">
    <location>
        <begin position="24"/>
        <end position="105"/>
    </location>
</feature>
<protein>
    <submittedName>
        <fullName evidence="2">Uncharacterized protein</fullName>
    </submittedName>
</protein>
<keyword evidence="3" id="KW-1185">Reference proteome</keyword>
<dbReference type="RefSeq" id="WP_145171383.1">
    <property type="nucleotide sequence ID" value="NZ_CP037422.1"/>
</dbReference>
<organism evidence="2 3">
    <name type="scientific">Gimesia aquarii</name>
    <dbReference type="NCBI Taxonomy" id="2527964"/>
    <lineage>
        <taxon>Bacteria</taxon>
        <taxon>Pseudomonadati</taxon>
        <taxon>Planctomycetota</taxon>
        <taxon>Planctomycetia</taxon>
        <taxon>Planctomycetales</taxon>
        <taxon>Planctomycetaceae</taxon>
        <taxon>Gimesia</taxon>
    </lineage>
</organism>
<evidence type="ECO:0000256" key="1">
    <source>
        <dbReference type="SAM" id="SignalP"/>
    </source>
</evidence>
<accession>A0A517WQA7</accession>
<reference evidence="2 3" key="1">
    <citation type="submission" date="2019-03" db="EMBL/GenBank/DDBJ databases">
        <title>Deep-cultivation of Planctomycetes and their phenomic and genomic characterization uncovers novel biology.</title>
        <authorList>
            <person name="Wiegand S."/>
            <person name="Jogler M."/>
            <person name="Boedeker C."/>
            <person name="Pinto D."/>
            <person name="Vollmers J."/>
            <person name="Rivas-Marin E."/>
            <person name="Kohn T."/>
            <person name="Peeters S.H."/>
            <person name="Heuer A."/>
            <person name="Rast P."/>
            <person name="Oberbeckmann S."/>
            <person name="Bunk B."/>
            <person name="Jeske O."/>
            <person name="Meyerdierks A."/>
            <person name="Storesund J.E."/>
            <person name="Kallscheuer N."/>
            <person name="Luecker S."/>
            <person name="Lage O.M."/>
            <person name="Pohl T."/>
            <person name="Merkel B.J."/>
            <person name="Hornburger P."/>
            <person name="Mueller R.-W."/>
            <person name="Bruemmer F."/>
            <person name="Labrenz M."/>
            <person name="Spormann A.M."/>
            <person name="Op den Camp H."/>
            <person name="Overmann J."/>
            <person name="Amann R."/>
            <person name="Jetten M.S.M."/>
            <person name="Mascher T."/>
            <person name="Medema M.H."/>
            <person name="Devos D.P."/>
            <person name="Kaster A.-K."/>
            <person name="Ovreas L."/>
            <person name="Rohde M."/>
            <person name="Galperin M.Y."/>
            <person name="Jogler C."/>
        </authorList>
    </citation>
    <scope>NUCLEOTIDE SEQUENCE [LARGE SCALE GENOMIC DNA]</scope>
    <source>
        <strain evidence="2 3">V202</strain>
    </source>
</reference>
<feature type="signal peptide" evidence="1">
    <location>
        <begin position="1"/>
        <end position="23"/>
    </location>
</feature>
<proteinExistence type="predicted"/>
<evidence type="ECO:0000313" key="3">
    <source>
        <dbReference type="Proteomes" id="UP000318384"/>
    </source>
</evidence>
<dbReference type="OrthoDB" id="288381at2"/>
<dbReference type="AlphaFoldDB" id="A0A517WQA7"/>
<sequence precursor="true">MKGFQLRTIAFALLLGIFSPNFVGQSAQAGGGRLFLSFCELCEEESRGRQYLGSTYPWPRYSYHQYRGKHCDARLSTGRYRRYEYDRYQVKSYQPIHGEMLPLPE</sequence>
<evidence type="ECO:0000313" key="2">
    <source>
        <dbReference type="EMBL" id="QDU07439.1"/>
    </source>
</evidence>
<gene>
    <name evidence="2" type="ORF">V202x_07930</name>
</gene>
<dbReference type="Proteomes" id="UP000318384">
    <property type="component" value="Chromosome"/>
</dbReference>